<dbReference type="OrthoDB" id="9783238at2"/>
<dbReference type="Proteomes" id="UP000019184">
    <property type="component" value="Unassembled WGS sequence"/>
</dbReference>
<sequence length="201" mass="23067">MGWIQSTPSPDATNPRHHRKIYRTVKFETALRALAEGNSLRATARIVEVDKDTVCAWLDRGARQCRSVILALWQNLPVTECQLGELWGFIHTQQENLPGAKEYIETYGDAWVWLAFAPVWRLVLGFVIGKHDPPGADRWLEQVAWVTDETVPFFTSDQWPAYTQALLNTYGEWYCPLRRGARGRQPKPRQRPCSNLCCTPK</sequence>
<dbReference type="EMBL" id="CBTK010000295">
    <property type="protein sequence ID" value="CDH47152.1"/>
    <property type="molecule type" value="Genomic_DNA"/>
</dbReference>
<dbReference type="AlphaFoldDB" id="A0A7U7J5S2"/>
<reference evidence="1 2" key="1">
    <citation type="journal article" date="2014" name="ISME J.">
        <title>Candidatus Competibacter-lineage genomes retrieved from metagenomes reveal functional metabolic diversity.</title>
        <authorList>
            <person name="McIlroy S.J."/>
            <person name="Albertsen M."/>
            <person name="Andresen E.K."/>
            <person name="Saunders A.M."/>
            <person name="Kristiansen R."/>
            <person name="Stokholm-Bjerregaard M."/>
            <person name="Nielsen K.L."/>
            <person name="Nielsen P.H."/>
        </authorList>
    </citation>
    <scope>NUCLEOTIDE SEQUENCE [LARGE SCALE GENOMIC DNA]</scope>
    <source>
        <strain evidence="1 2">Run_B_J11</strain>
    </source>
</reference>
<accession>A0A7U7J5S2</accession>
<comment type="caution">
    <text evidence="1">The sequence shown here is derived from an EMBL/GenBank/DDBJ whole genome shotgun (WGS) entry which is preliminary data.</text>
</comment>
<name>A0A7U7J5S2_9GAMM</name>
<evidence type="ECO:0000313" key="2">
    <source>
        <dbReference type="Proteomes" id="UP000019184"/>
    </source>
</evidence>
<gene>
    <name evidence="1" type="ORF">BN874_770002</name>
</gene>
<keyword evidence="2" id="KW-1185">Reference proteome</keyword>
<organism evidence="1 2">
    <name type="scientific">Candidatus Contendobacter odensis Run_B_J11</name>
    <dbReference type="NCBI Taxonomy" id="1400861"/>
    <lineage>
        <taxon>Bacteria</taxon>
        <taxon>Pseudomonadati</taxon>
        <taxon>Pseudomonadota</taxon>
        <taxon>Gammaproteobacteria</taxon>
        <taxon>Candidatus Competibacteraceae</taxon>
        <taxon>Candidatus Contendibacter</taxon>
    </lineage>
</organism>
<protein>
    <recommendedName>
        <fullName evidence="3">Transposase</fullName>
    </recommendedName>
</protein>
<evidence type="ECO:0000313" key="1">
    <source>
        <dbReference type="EMBL" id="CDH47152.1"/>
    </source>
</evidence>
<evidence type="ECO:0008006" key="3">
    <source>
        <dbReference type="Google" id="ProtNLM"/>
    </source>
</evidence>
<proteinExistence type="predicted"/>